<keyword evidence="1" id="KW-0175">Coiled coil</keyword>
<organism evidence="2 3">
    <name type="scientific">Paraburkholderia terrae</name>
    <dbReference type="NCBI Taxonomy" id="311230"/>
    <lineage>
        <taxon>Bacteria</taxon>
        <taxon>Pseudomonadati</taxon>
        <taxon>Pseudomonadota</taxon>
        <taxon>Betaproteobacteria</taxon>
        <taxon>Burkholderiales</taxon>
        <taxon>Burkholderiaceae</taxon>
        <taxon>Paraburkholderia</taxon>
    </lineage>
</organism>
<keyword evidence="3" id="KW-1185">Reference proteome</keyword>
<dbReference type="EMBL" id="AP024958">
    <property type="protein sequence ID" value="BCZ85233.1"/>
    <property type="molecule type" value="Genomic_DNA"/>
</dbReference>
<protein>
    <submittedName>
        <fullName evidence="2">Uncharacterized protein</fullName>
    </submittedName>
</protein>
<evidence type="ECO:0000313" key="2">
    <source>
        <dbReference type="EMBL" id="BCZ85233.1"/>
    </source>
</evidence>
<feature type="coiled-coil region" evidence="1">
    <location>
        <begin position="8"/>
        <end position="35"/>
    </location>
</feature>
<accession>A0ABM7U1S5</accession>
<proteinExistence type="predicted"/>
<dbReference type="Proteomes" id="UP001319874">
    <property type="component" value="Chromosome 4"/>
</dbReference>
<evidence type="ECO:0000256" key="1">
    <source>
        <dbReference type="SAM" id="Coils"/>
    </source>
</evidence>
<name>A0ABM7U1S5_9BURK</name>
<sequence length="56" mass="6157">MASRCGDADVAQEQMDRLEREIASLQAKLTDVEERYGLEHLHLAVSASYVSGFTTG</sequence>
<reference evidence="2 3" key="1">
    <citation type="journal article" date="2022" name="Front. Microbiol.">
        <title>Identification and characterization of a novel class of self-sufficient cytochrome P450 hydroxylase involved in cyclohexanecarboxylate degradation in Paraburkholderia terrae strain KU-64.</title>
        <authorList>
            <person name="Yamamoto T."/>
            <person name="Hasegawa Y."/>
            <person name="Iwaki H."/>
        </authorList>
    </citation>
    <scope>NUCLEOTIDE SEQUENCE [LARGE SCALE GENOMIC DNA]</scope>
    <source>
        <strain evidence="2 3">KU-64</strain>
    </source>
</reference>
<gene>
    <name evidence="2" type="ORF">PTKU64_89080</name>
</gene>
<evidence type="ECO:0000313" key="3">
    <source>
        <dbReference type="Proteomes" id="UP001319874"/>
    </source>
</evidence>